<evidence type="ECO:0000256" key="2">
    <source>
        <dbReference type="ARBA" id="ARBA00008607"/>
    </source>
</evidence>
<feature type="domain" description="Bromo" evidence="13">
    <location>
        <begin position="276"/>
        <end position="347"/>
    </location>
</feature>
<accession>A0A061RVK2</accession>
<keyword evidence="7 12" id="KW-0103">Bromodomain</keyword>
<dbReference type="PROSITE" id="PS50014">
    <property type="entry name" value="BROMODOMAIN_2"/>
    <property type="match status" value="1"/>
</dbReference>
<dbReference type="PANTHER" id="PTHR45750">
    <property type="entry name" value="GH11602P"/>
    <property type="match status" value="1"/>
</dbReference>
<dbReference type="Pfam" id="PF00439">
    <property type="entry name" value="Bromodomain"/>
    <property type="match status" value="1"/>
</dbReference>
<keyword evidence="9" id="KW-0804">Transcription</keyword>
<evidence type="ECO:0000256" key="12">
    <source>
        <dbReference type="PROSITE-ProRule" id="PRU00035"/>
    </source>
</evidence>
<dbReference type="GO" id="GO:0045944">
    <property type="term" value="P:positive regulation of transcription by RNA polymerase II"/>
    <property type="evidence" value="ECO:0007669"/>
    <property type="project" value="TreeGrafter"/>
</dbReference>
<dbReference type="GO" id="GO:0005634">
    <property type="term" value="C:nucleus"/>
    <property type="evidence" value="ECO:0007669"/>
    <property type="project" value="UniProtKB-SubCell"/>
</dbReference>
<dbReference type="PROSITE" id="PS00633">
    <property type="entry name" value="BROMODOMAIN_1"/>
    <property type="match status" value="1"/>
</dbReference>
<feature type="domain" description="N-acetyltransferase" evidence="14">
    <location>
        <begin position="24"/>
        <end position="177"/>
    </location>
</feature>
<name>A0A061RVK2_9CHLO</name>
<dbReference type="SUPFAM" id="SSF47370">
    <property type="entry name" value="Bromodomain"/>
    <property type="match status" value="1"/>
</dbReference>
<evidence type="ECO:0000256" key="8">
    <source>
        <dbReference type="ARBA" id="ARBA00023159"/>
    </source>
</evidence>
<dbReference type="SUPFAM" id="SSF55729">
    <property type="entry name" value="Acyl-CoA N-acyltransferases (Nat)"/>
    <property type="match status" value="1"/>
</dbReference>
<dbReference type="InterPro" id="IPR037800">
    <property type="entry name" value="GCN5"/>
</dbReference>
<evidence type="ECO:0000256" key="1">
    <source>
        <dbReference type="ARBA" id="ARBA00004123"/>
    </source>
</evidence>
<evidence type="ECO:0000256" key="5">
    <source>
        <dbReference type="ARBA" id="ARBA00022853"/>
    </source>
</evidence>
<evidence type="ECO:0000259" key="14">
    <source>
        <dbReference type="PROSITE" id="PS51186"/>
    </source>
</evidence>
<dbReference type="InterPro" id="IPR001487">
    <property type="entry name" value="Bromodomain"/>
</dbReference>
<evidence type="ECO:0000256" key="4">
    <source>
        <dbReference type="ARBA" id="ARBA00022679"/>
    </source>
</evidence>
<dbReference type="Pfam" id="PF00583">
    <property type="entry name" value="Acetyltransf_1"/>
    <property type="match status" value="1"/>
</dbReference>
<sequence>MQGAYSAREAYLQKLEESNEVSFVYFRNDNSEQSNLWLIGLKNIFSKQLPNMPREYITRLVMDRRHRSVGIVRGSGGAILGGITYRAFPEQGFGEIAFCAITATEQVKGFGTRLMNYTKEYAKSKDGLHYFLTYADNNAVGYFSKQGFTKEITMASDKWKGFIKDYDGGTLMEFVLNHHISYTDFTGMMKQQQEALDARIRKVSNSHLVNQGIKDQDQGGPQRPLPIQEIPGVKEAGWAEGLASGPDFRMTMGGQVCEATPENLQRFMALALDEICKCEDSWPFREPVDQNDVPDYYDVVKDPVDLQMMRARLESKCYYLTLDIFTADLRRMFANCRFYNAPETIYYKLADRLELKYDHLLSSCILA</sequence>
<evidence type="ECO:0000256" key="6">
    <source>
        <dbReference type="ARBA" id="ARBA00023015"/>
    </source>
</evidence>
<evidence type="ECO:0000256" key="10">
    <source>
        <dbReference type="ARBA" id="ARBA00023242"/>
    </source>
</evidence>
<keyword evidence="4 15" id="KW-0808">Transferase</keyword>
<keyword evidence="11" id="KW-0012">Acyltransferase</keyword>
<protein>
    <recommendedName>
        <fullName evidence="3">histone acetyltransferase</fullName>
        <ecNumber evidence="3">2.3.1.48</ecNumber>
    </recommendedName>
</protein>
<reference evidence="15" key="1">
    <citation type="submission" date="2014-05" db="EMBL/GenBank/DDBJ databases">
        <title>The transcriptome of the halophilic microalga Tetraselmis sp. GSL018 isolated from the Great Salt Lake, Utah.</title>
        <authorList>
            <person name="Jinkerson R.E."/>
            <person name="D'Adamo S."/>
            <person name="Posewitz M.C."/>
        </authorList>
    </citation>
    <scope>NUCLEOTIDE SEQUENCE</scope>
    <source>
        <strain evidence="15">GSL018</strain>
    </source>
</reference>
<dbReference type="Gene3D" id="3.40.630.30">
    <property type="match status" value="1"/>
</dbReference>
<dbReference type="Gene3D" id="1.20.920.10">
    <property type="entry name" value="Bromodomain-like"/>
    <property type="match status" value="1"/>
</dbReference>
<proteinExistence type="inferred from homology"/>
<keyword evidence="6" id="KW-0805">Transcription regulation</keyword>
<evidence type="ECO:0000256" key="11">
    <source>
        <dbReference type="ARBA" id="ARBA00023315"/>
    </source>
</evidence>
<evidence type="ECO:0000259" key="13">
    <source>
        <dbReference type="PROSITE" id="PS50014"/>
    </source>
</evidence>
<dbReference type="PANTHER" id="PTHR45750:SF3">
    <property type="entry name" value="HISTONE ACETYLTRANSFERASE"/>
    <property type="match status" value="1"/>
</dbReference>
<comment type="similarity">
    <text evidence="2">Belongs to the acetyltransferase family. GCN5 subfamily.</text>
</comment>
<dbReference type="InterPro" id="IPR016181">
    <property type="entry name" value="Acyl_CoA_acyltransferase"/>
</dbReference>
<dbReference type="SMART" id="SM00297">
    <property type="entry name" value="BROMO"/>
    <property type="match status" value="1"/>
</dbReference>
<comment type="subcellular location">
    <subcellularLocation>
        <location evidence="1">Nucleus</location>
    </subcellularLocation>
</comment>
<organism evidence="15">
    <name type="scientific">Tetraselmis sp. GSL018</name>
    <dbReference type="NCBI Taxonomy" id="582737"/>
    <lineage>
        <taxon>Eukaryota</taxon>
        <taxon>Viridiplantae</taxon>
        <taxon>Chlorophyta</taxon>
        <taxon>core chlorophytes</taxon>
        <taxon>Chlorodendrophyceae</taxon>
        <taxon>Chlorodendrales</taxon>
        <taxon>Chlorodendraceae</taxon>
        <taxon>Tetraselmis</taxon>
    </lineage>
</organism>
<dbReference type="AlphaFoldDB" id="A0A061RVK2"/>
<dbReference type="InterPro" id="IPR000182">
    <property type="entry name" value="GNAT_dom"/>
</dbReference>
<evidence type="ECO:0000256" key="3">
    <source>
        <dbReference type="ARBA" id="ARBA00013184"/>
    </source>
</evidence>
<evidence type="ECO:0000256" key="9">
    <source>
        <dbReference type="ARBA" id="ARBA00023163"/>
    </source>
</evidence>
<dbReference type="EMBL" id="GBEZ01011035">
    <property type="protein sequence ID" value="JAC74710.1"/>
    <property type="molecule type" value="Transcribed_RNA"/>
</dbReference>
<evidence type="ECO:0000313" key="15">
    <source>
        <dbReference type="EMBL" id="JAC74710.1"/>
    </source>
</evidence>
<dbReference type="GO" id="GO:0000123">
    <property type="term" value="C:histone acetyltransferase complex"/>
    <property type="evidence" value="ECO:0007669"/>
    <property type="project" value="TreeGrafter"/>
</dbReference>
<keyword evidence="10" id="KW-0539">Nucleus</keyword>
<evidence type="ECO:0000256" key="7">
    <source>
        <dbReference type="ARBA" id="ARBA00023117"/>
    </source>
</evidence>
<dbReference type="InterPro" id="IPR036427">
    <property type="entry name" value="Bromodomain-like_sf"/>
</dbReference>
<dbReference type="PROSITE" id="PS51186">
    <property type="entry name" value="GNAT"/>
    <property type="match status" value="1"/>
</dbReference>
<dbReference type="PRINTS" id="PR00503">
    <property type="entry name" value="BROMODOMAIN"/>
</dbReference>
<keyword evidence="5" id="KW-0156">Chromatin regulator</keyword>
<keyword evidence="8" id="KW-0010">Activator</keyword>
<dbReference type="CDD" id="cd04301">
    <property type="entry name" value="NAT_SF"/>
    <property type="match status" value="1"/>
</dbReference>
<dbReference type="EC" id="2.3.1.48" evidence="3"/>
<dbReference type="CDD" id="cd05509">
    <property type="entry name" value="Bromo_gcn5_like"/>
    <property type="match status" value="1"/>
</dbReference>
<dbReference type="GO" id="GO:0010484">
    <property type="term" value="F:histone H3 acetyltransferase activity"/>
    <property type="evidence" value="ECO:0007669"/>
    <property type="project" value="TreeGrafter"/>
</dbReference>
<dbReference type="InterPro" id="IPR018359">
    <property type="entry name" value="Bromodomain_CS"/>
</dbReference>
<gene>
    <name evidence="15" type="primary">KAT2</name>
    <name evidence="15" type="ORF">TSPGSL018_25201</name>
</gene>